<feature type="compositionally biased region" description="Acidic residues" evidence="1">
    <location>
        <begin position="207"/>
        <end position="216"/>
    </location>
</feature>
<feature type="non-terminal residue" evidence="2">
    <location>
        <position position="1"/>
    </location>
</feature>
<dbReference type="VEuPathDB" id="TriTrypDB:BSAL_91945"/>
<protein>
    <submittedName>
        <fullName evidence="2">Uncharacterized protein</fullName>
    </submittedName>
</protein>
<accession>A0A0S4J8E2</accession>
<feature type="region of interest" description="Disordered" evidence="1">
    <location>
        <begin position="193"/>
        <end position="216"/>
    </location>
</feature>
<feature type="non-terminal residue" evidence="2">
    <location>
        <position position="747"/>
    </location>
</feature>
<keyword evidence="3" id="KW-1185">Reference proteome</keyword>
<reference evidence="3" key="1">
    <citation type="submission" date="2015-09" db="EMBL/GenBank/DDBJ databases">
        <authorList>
            <consortium name="Pathogen Informatics"/>
        </authorList>
    </citation>
    <scope>NUCLEOTIDE SEQUENCE [LARGE SCALE GENOMIC DNA]</scope>
    <source>
        <strain evidence="3">Lake Konstanz</strain>
    </source>
</reference>
<name>A0A0S4J8E2_BODSA</name>
<evidence type="ECO:0000256" key="1">
    <source>
        <dbReference type="SAM" id="MobiDB-lite"/>
    </source>
</evidence>
<dbReference type="Proteomes" id="UP000051952">
    <property type="component" value="Unassembled WGS sequence"/>
</dbReference>
<dbReference type="EMBL" id="CYKH01001257">
    <property type="protein sequence ID" value="CUG86201.1"/>
    <property type="molecule type" value="Genomic_DNA"/>
</dbReference>
<dbReference type="AlphaFoldDB" id="A0A0S4J8E2"/>
<evidence type="ECO:0000313" key="2">
    <source>
        <dbReference type="EMBL" id="CUG86201.1"/>
    </source>
</evidence>
<sequence length="747" mass="82615">YPDHASDVEAAGVAIVQAAEAGGAASWKDILQLSVLGVGADEAVRAAQRLMRGVPLEALRDEAGDVTKPPSGDGDIAVRVQIEARRATQLRSNATPSPISCENLKWTLPEDLAVDTKLTKVHPHYRRSGGAAAALRRLWAEQSVATSLVDDVITILKASGEVRTTEDNPMDLISWTCGYATIGEINTRIHDPSTRHEHESVFQPVSDTDDKEDDTDMSVNGWKEWADDEYLCPSIGAQVVFSTLCDMPSEKRSTLFQQICENVNEVSHDPIKLSTMLQMRIQRICVEVIVEALLLPPGSELQRLAAQYVASHSERISEDQTHIPLLTHFVSKVLQRSFQPTSILVLLPMLKSVATKKWKYDDNDTSELLKKRKPQLQTMSPTDHLFSRLSPLWSYNEEIRDQATMTALSQVSSQGPNTALQIASQCIYALLSPPNSLHRSIVINVITELTKAINWNNASLDTKNSRNNDEDIAEIIGLAQVVSPAATKALTEVFATTQPRLLFDCFMRRDAPTRLRASIASTAVFVYGQRPEILDSYFEDIRFLSVAGSMLVFLGTSTDRDSNELEVILINFFDRLAVHIDAQHNDAWLTPDRAYVLCQNECGLLLQHPSLDKLRRTLLARFLADGVVTANEQRVFRTFLRETGMTVSLTRQGCVVLDETEYRMQGNTVEFLAANNAARTTYPRATKDARTAAADVASAASLMVEGNVLETGDAVLSLLHDEGSATQLVVFERRTAFGDVVVRTVDR</sequence>
<proteinExistence type="predicted"/>
<organism evidence="2 3">
    <name type="scientific">Bodo saltans</name>
    <name type="common">Flagellated protozoan</name>
    <dbReference type="NCBI Taxonomy" id="75058"/>
    <lineage>
        <taxon>Eukaryota</taxon>
        <taxon>Discoba</taxon>
        <taxon>Euglenozoa</taxon>
        <taxon>Kinetoplastea</taxon>
        <taxon>Metakinetoplastina</taxon>
        <taxon>Eubodonida</taxon>
        <taxon>Bodonidae</taxon>
        <taxon>Bodo</taxon>
    </lineage>
</organism>
<gene>
    <name evidence="2" type="ORF">BSAL_91945</name>
</gene>
<evidence type="ECO:0000313" key="3">
    <source>
        <dbReference type="Proteomes" id="UP000051952"/>
    </source>
</evidence>